<keyword evidence="2" id="KW-1185">Reference proteome</keyword>
<dbReference type="EMBL" id="LSCV01000035">
    <property type="protein sequence ID" value="KXB39907.1"/>
    <property type="molecule type" value="Genomic_DNA"/>
</dbReference>
<evidence type="ECO:0008006" key="3">
    <source>
        <dbReference type="Google" id="ProtNLM"/>
    </source>
</evidence>
<gene>
    <name evidence="1" type="ORF">HMPREF1872_01083</name>
</gene>
<dbReference type="Pfam" id="PF13151">
    <property type="entry name" value="DUF3990"/>
    <property type="match status" value="1"/>
</dbReference>
<reference evidence="2" key="1">
    <citation type="submission" date="2016-01" db="EMBL/GenBank/DDBJ databases">
        <authorList>
            <person name="Mitreva M."/>
            <person name="Pepin K.H."/>
            <person name="Mihindukulasuriya K.A."/>
            <person name="Fulton R."/>
            <person name="Fronick C."/>
            <person name="O'Laughlin M."/>
            <person name="Miner T."/>
            <person name="Herter B."/>
            <person name="Rosa B.A."/>
            <person name="Cordes M."/>
            <person name="Tomlinson C."/>
            <person name="Wollam A."/>
            <person name="Palsikar V.B."/>
            <person name="Mardis E.R."/>
            <person name="Wilson R.K."/>
        </authorList>
    </citation>
    <scope>NUCLEOTIDE SEQUENCE [LARGE SCALE GENOMIC DNA]</scope>
    <source>
        <strain evidence="2">KA00274</strain>
    </source>
</reference>
<name>A0A133Y9V1_9FIRM</name>
<dbReference type="AlphaFoldDB" id="A0A133Y9V1"/>
<dbReference type="Proteomes" id="UP000070080">
    <property type="component" value="Unassembled WGS sequence"/>
</dbReference>
<evidence type="ECO:0000313" key="2">
    <source>
        <dbReference type="Proteomes" id="UP000070080"/>
    </source>
</evidence>
<dbReference type="InterPro" id="IPR025051">
    <property type="entry name" value="DUF3990"/>
</dbReference>
<accession>A0A133Y9V1</accession>
<organism evidence="1 2">
    <name type="scientific">Amygdalobacter nucleatus</name>
    <dbReference type="NCBI Taxonomy" id="3029274"/>
    <lineage>
        <taxon>Bacteria</taxon>
        <taxon>Bacillati</taxon>
        <taxon>Bacillota</taxon>
        <taxon>Clostridia</taxon>
        <taxon>Eubacteriales</taxon>
        <taxon>Oscillospiraceae</taxon>
        <taxon>Amygdalobacter</taxon>
    </lineage>
</organism>
<comment type="caution">
    <text evidence="1">The sequence shown here is derived from an EMBL/GenBank/DDBJ whole genome shotgun (WGS) entry which is preliminary data.</text>
</comment>
<dbReference type="PATRIC" id="fig|1497955.3.peg.1053"/>
<protein>
    <recommendedName>
        <fullName evidence="3">DUF3990 domain-containing protein</fullName>
    </recommendedName>
</protein>
<dbReference type="STRING" id="1497955.HMPREF1872_01083"/>
<proteinExistence type="predicted"/>
<evidence type="ECO:0000313" key="1">
    <source>
        <dbReference type="EMBL" id="KXB39907.1"/>
    </source>
</evidence>
<sequence>MILYHGSFVKVEKPDLEHSRSNLDFGRGFYTTPIYEQAEKWSRKFKARGEKVIVLL</sequence>